<name>A0A559TDZ2_9HYPH</name>
<comment type="caution">
    <text evidence="1">The sequence shown here is derived from an EMBL/GenBank/DDBJ whole genome shotgun (WGS) entry which is preliminary data.</text>
</comment>
<protein>
    <submittedName>
        <fullName evidence="1">Uncharacterized protein</fullName>
    </submittedName>
</protein>
<sequence length="59" mass="7114">MSRQTKRTRYIVKRDAFNNGYTFDTKKVRIRTPRVKYTMSWDAFVSRPEKQEKAKGGQR</sequence>
<gene>
    <name evidence="1" type="ORF">BCL32_1012</name>
</gene>
<dbReference type="AlphaFoldDB" id="A0A559TDZ2"/>
<reference evidence="1 2" key="1">
    <citation type="submission" date="2019-06" db="EMBL/GenBank/DDBJ databases">
        <title>Pac Bio to generate improved reference genome sequences for organisms with transposon mutant libraries (support for FEBA project).</title>
        <authorList>
            <person name="Blow M."/>
        </authorList>
    </citation>
    <scope>NUCLEOTIDE SEQUENCE [LARGE SCALE GENOMIC DNA]</scope>
    <source>
        <strain evidence="1 2">USDA 1844</strain>
    </source>
</reference>
<evidence type="ECO:0000313" key="2">
    <source>
        <dbReference type="Proteomes" id="UP000319824"/>
    </source>
</evidence>
<organism evidence="1 2">
    <name type="scientific">Rhizobium mongolense USDA 1844</name>
    <dbReference type="NCBI Taxonomy" id="1079460"/>
    <lineage>
        <taxon>Bacteria</taxon>
        <taxon>Pseudomonadati</taxon>
        <taxon>Pseudomonadota</taxon>
        <taxon>Alphaproteobacteria</taxon>
        <taxon>Hyphomicrobiales</taxon>
        <taxon>Rhizobiaceae</taxon>
        <taxon>Rhizobium/Agrobacterium group</taxon>
        <taxon>Rhizobium</taxon>
    </lineage>
</organism>
<proteinExistence type="predicted"/>
<dbReference type="EMBL" id="VISO01000002">
    <property type="protein sequence ID" value="TVZ72825.1"/>
    <property type="molecule type" value="Genomic_DNA"/>
</dbReference>
<accession>A0A559TDZ2</accession>
<dbReference type="Proteomes" id="UP000319824">
    <property type="component" value="Unassembled WGS sequence"/>
</dbReference>
<evidence type="ECO:0000313" key="1">
    <source>
        <dbReference type="EMBL" id="TVZ72825.1"/>
    </source>
</evidence>